<accession>C6HM11</accession>
<dbReference type="AlphaFoldDB" id="C6HM11"/>
<evidence type="ECO:0000313" key="2">
    <source>
        <dbReference type="Proteomes" id="UP000002624"/>
    </source>
</evidence>
<protein>
    <submittedName>
        <fullName evidence="1">Uncharacterized protein</fullName>
    </submittedName>
</protein>
<dbReference type="EMBL" id="GG692431">
    <property type="protein sequence ID" value="EER38258.1"/>
    <property type="molecule type" value="Genomic_DNA"/>
</dbReference>
<sequence>MEEPSATHRATLRRRLAGNYVAAAWSRRAARLDGIAVWVHRMRTKRHSYQSMMSMTRFIRITHYGSTISTMQEPTRLVSVCSLGKKKLYRVIGGGQRVYLTSHQLVGCDC</sequence>
<dbReference type="HOGENOM" id="CLU_2170337_0_0_1"/>
<reference evidence="2" key="1">
    <citation type="submission" date="2009-05" db="EMBL/GenBank/DDBJ databases">
        <title>The genome sequence of Ajellomyces capsulatus strain H143.</title>
        <authorList>
            <person name="Champion M."/>
            <person name="Cuomo C.A."/>
            <person name="Ma L.-J."/>
            <person name="Henn M.R."/>
            <person name="Sil A."/>
            <person name="Goldman B."/>
            <person name="Young S.K."/>
            <person name="Kodira C.D."/>
            <person name="Zeng Q."/>
            <person name="Koehrsen M."/>
            <person name="Alvarado L."/>
            <person name="Berlin A.M."/>
            <person name="Borenstein D."/>
            <person name="Chen Z."/>
            <person name="Engels R."/>
            <person name="Freedman E."/>
            <person name="Gellesch M."/>
            <person name="Goldberg J."/>
            <person name="Griggs A."/>
            <person name="Gujja S."/>
            <person name="Heiman D.I."/>
            <person name="Hepburn T.A."/>
            <person name="Howarth C."/>
            <person name="Jen D."/>
            <person name="Larson L."/>
            <person name="Lewis B."/>
            <person name="Mehta T."/>
            <person name="Park D."/>
            <person name="Pearson M."/>
            <person name="Roberts A."/>
            <person name="Saif S."/>
            <person name="Shea T.D."/>
            <person name="Shenoy N."/>
            <person name="Sisk P."/>
            <person name="Stolte C."/>
            <person name="Sykes S."/>
            <person name="Walk T."/>
            <person name="White J."/>
            <person name="Yandava C."/>
            <person name="Klein B."/>
            <person name="McEwen J.G."/>
            <person name="Puccia R."/>
            <person name="Goldman G.H."/>
            <person name="Felipe M.S."/>
            <person name="Nino-Vega G."/>
            <person name="San-Blas G."/>
            <person name="Taylor J.W."/>
            <person name="Mendoza L."/>
            <person name="Galagan J.E."/>
            <person name="Nusbaum C."/>
            <person name="Birren B.W."/>
        </authorList>
    </citation>
    <scope>NUCLEOTIDE SEQUENCE [LARGE SCALE GENOMIC DNA]</scope>
    <source>
        <strain evidence="2">H143</strain>
    </source>
</reference>
<gene>
    <name evidence="1" type="ORF">HCDG_07127</name>
</gene>
<proteinExistence type="predicted"/>
<organism evidence="1 2">
    <name type="scientific">Ajellomyces capsulatus (strain H143)</name>
    <name type="common">Darling's disease fungus</name>
    <name type="synonym">Histoplasma capsulatum</name>
    <dbReference type="NCBI Taxonomy" id="544712"/>
    <lineage>
        <taxon>Eukaryota</taxon>
        <taxon>Fungi</taxon>
        <taxon>Dikarya</taxon>
        <taxon>Ascomycota</taxon>
        <taxon>Pezizomycotina</taxon>
        <taxon>Eurotiomycetes</taxon>
        <taxon>Eurotiomycetidae</taxon>
        <taxon>Onygenales</taxon>
        <taxon>Ajellomycetaceae</taxon>
        <taxon>Histoplasma</taxon>
    </lineage>
</organism>
<evidence type="ECO:0000313" key="1">
    <source>
        <dbReference type="EMBL" id="EER38258.1"/>
    </source>
</evidence>
<dbReference type="VEuPathDB" id="FungiDB:HCDG_07127"/>
<name>C6HM11_AJECH</name>
<dbReference type="Proteomes" id="UP000002624">
    <property type="component" value="Unassembled WGS sequence"/>
</dbReference>